<sequence>MPPSTVSDPAYYTSAMSYHEWKRETTLATVLFRPQLPYRKPESPIARFFWRRRVWIEVTFALSMLEPWEKILVIPQARSTTVTDHAQPNF</sequence>
<evidence type="ECO:0000256" key="4">
    <source>
        <dbReference type="ARBA" id="ARBA00022989"/>
    </source>
</evidence>
<comment type="subcellular location">
    <subcellularLocation>
        <location evidence="1">Endoplasmic reticulum membrane</location>
        <topology evidence="1">Multi-pass membrane protein</topology>
    </subcellularLocation>
</comment>
<accession>A0AAD7TEC5</accession>
<keyword evidence="2" id="KW-0812">Transmembrane</keyword>
<dbReference type="Proteomes" id="UP001215151">
    <property type="component" value="Unassembled WGS sequence"/>
</dbReference>
<evidence type="ECO:0000256" key="5">
    <source>
        <dbReference type="ARBA" id="ARBA00023136"/>
    </source>
</evidence>
<gene>
    <name evidence="6" type="ORF">ONZ51_g13423</name>
</gene>
<keyword evidence="5" id="KW-0472">Membrane</keyword>
<evidence type="ECO:0000313" key="7">
    <source>
        <dbReference type="Proteomes" id="UP001215151"/>
    </source>
</evidence>
<dbReference type="GO" id="GO:0005789">
    <property type="term" value="C:endoplasmic reticulum membrane"/>
    <property type="evidence" value="ECO:0007669"/>
    <property type="project" value="UniProtKB-SubCell"/>
</dbReference>
<comment type="caution">
    <text evidence="6">The sequence shown here is derived from an EMBL/GenBank/DDBJ whole genome shotgun (WGS) entry which is preliminary data.</text>
</comment>
<evidence type="ECO:0000256" key="3">
    <source>
        <dbReference type="ARBA" id="ARBA00022824"/>
    </source>
</evidence>
<dbReference type="InterPro" id="IPR024512">
    <property type="entry name" value="Ser_palmitoyltrfase_ssu-like"/>
</dbReference>
<evidence type="ECO:0000313" key="6">
    <source>
        <dbReference type="EMBL" id="KAJ8453751.1"/>
    </source>
</evidence>
<evidence type="ECO:0000256" key="1">
    <source>
        <dbReference type="ARBA" id="ARBA00004477"/>
    </source>
</evidence>
<keyword evidence="4" id="KW-1133">Transmembrane helix</keyword>
<protein>
    <submittedName>
        <fullName evidence="6">Uncharacterized protein</fullName>
    </submittedName>
</protein>
<proteinExistence type="predicted"/>
<reference evidence="6" key="1">
    <citation type="submission" date="2022-11" db="EMBL/GenBank/DDBJ databases">
        <title>Genome Sequence of Cubamyces cubensis.</title>
        <authorList>
            <person name="Buettner E."/>
        </authorList>
    </citation>
    <scope>NUCLEOTIDE SEQUENCE</scope>
    <source>
        <strain evidence="6">MPL-01</strain>
    </source>
</reference>
<keyword evidence="3" id="KW-0256">Endoplasmic reticulum</keyword>
<name>A0AAD7TEC5_9APHY</name>
<keyword evidence="7" id="KW-1185">Reference proteome</keyword>
<dbReference type="AlphaFoldDB" id="A0AAD7TEC5"/>
<dbReference type="EMBL" id="JAPEVG010001177">
    <property type="protein sequence ID" value="KAJ8453751.1"/>
    <property type="molecule type" value="Genomic_DNA"/>
</dbReference>
<evidence type="ECO:0000256" key="2">
    <source>
        <dbReference type="ARBA" id="ARBA00022692"/>
    </source>
</evidence>
<organism evidence="6 7">
    <name type="scientific">Trametes cubensis</name>
    <dbReference type="NCBI Taxonomy" id="1111947"/>
    <lineage>
        <taxon>Eukaryota</taxon>
        <taxon>Fungi</taxon>
        <taxon>Dikarya</taxon>
        <taxon>Basidiomycota</taxon>
        <taxon>Agaricomycotina</taxon>
        <taxon>Agaricomycetes</taxon>
        <taxon>Polyporales</taxon>
        <taxon>Polyporaceae</taxon>
        <taxon>Trametes</taxon>
    </lineage>
</organism>
<dbReference type="Pfam" id="PF11779">
    <property type="entry name" value="SPT_ssu-like"/>
    <property type="match status" value="1"/>
</dbReference>